<sequence>MVEGLGHLMEEIREEVDGKQRILDVALRIPPDLDPIRPSSFQSAEVPVFFSW</sequence>
<gene>
    <name evidence="1" type="ORF">IM700_000595</name>
</gene>
<reference evidence="1 2" key="1">
    <citation type="submission" date="2021-01" db="EMBL/GenBank/DDBJ databases">
        <title>Paenibacillus sp.nov. isolated from the rhizosphere soil of tomato plant.</title>
        <authorList>
            <person name="Thin K.K."/>
            <person name="Zhang X."/>
            <person name="He S."/>
        </authorList>
    </citation>
    <scope>NUCLEOTIDE SEQUENCE [LARGE SCALE GENOMIC DNA]</scope>
    <source>
        <strain evidence="1 2">DXFW5</strain>
    </source>
</reference>
<proteinExistence type="predicted"/>
<dbReference type="RefSeq" id="WP_193415694.1">
    <property type="nucleotide sequence ID" value="NZ_JADCNN020000001.1"/>
</dbReference>
<accession>A0ABS2H1K0</accession>
<keyword evidence="2" id="KW-1185">Reference proteome</keyword>
<evidence type="ECO:0000313" key="1">
    <source>
        <dbReference type="EMBL" id="MBM6994153.1"/>
    </source>
</evidence>
<organism evidence="1 2">
    <name type="scientific">Paenibacillus rhizolycopersici</name>
    <dbReference type="NCBI Taxonomy" id="2780073"/>
    <lineage>
        <taxon>Bacteria</taxon>
        <taxon>Bacillati</taxon>
        <taxon>Bacillota</taxon>
        <taxon>Bacilli</taxon>
        <taxon>Bacillales</taxon>
        <taxon>Paenibacillaceae</taxon>
        <taxon>Paenibacillus</taxon>
    </lineage>
</organism>
<name>A0ABS2H1K0_9BACL</name>
<comment type="caution">
    <text evidence="1">The sequence shown here is derived from an EMBL/GenBank/DDBJ whole genome shotgun (WGS) entry which is preliminary data.</text>
</comment>
<evidence type="ECO:0000313" key="2">
    <source>
        <dbReference type="Proteomes" id="UP001516620"/>
    </source>
</evidence>
<dbReference type="EMBL" id="JADCNN020000001">
    <property type="protein sequence ID" value="MBM6994153.1"/>
    <property type="molecule type" value="Genomic_DNA"/>
</dbReference>
<dbReference type="Proteomes" id="UP001516620">
    <property type="component" value="Unassembled WGS sequence"/>
</dbReference>
<protein>
    <submittedName>
        <fullName evidence="1">Uncharacterized protein</fullName>
    </submittedName>
</protein>